<keyword evidence="8" id="KW-1133">Transmembrane helix</keyword>
<comment type="similarity">
    <text evidence="7">Belongs to the cytochrome b5 family. MAPR subfamily.</text>
</comment>
<evidence type="ECO:0000259" key="9">
    <source>
        <dbReference type="SMART" id="SM01117"/>
    </source>
</evidence>
<keyword evidence="3" id="KW-0446">Lipid-binding</keyword>
<organism evidence="10 11">
    <name type="scientific">Klebsormidium nitens</name>
    <name type="common">Green alga</name>
    <name type="synonym">Ulothrix nitens</name>
    <dbReference type="NCBI Taxonomy" id="105231"/>
    <lineage>
        <taxon>Eukaryota</taxon>
        <taxon>Viridiplantae</taxon>
        <taxon>Streptophyta</taxon>
        <taxon>Klebsormidiophyceae</taxon>
        <taxon>Klebsormidiales</taxon>
        <taxon>Klebsormidiaceae</taxon>
        <taxon>Klebsormidium</taxon>
    </lineage>
</organism>
<feature type="domain" description="Cytochrome b5 heme-binding" evidence="9">
    <location>
        <begin position="62"/>
        <end position="159"/>
    </location>
</feature>
<keyword evidence="5" id="KW-0256">Endoplasmic reticulum</keyword>
<dbReference type="AlphaFoldDB" id="A0A1Y1HVR8"/>
<dbReference type="GO" id="GO:0005783">
    <property type="term" value="C:endoplasmic reticulum"/>
    <property type="evidence" value="ECO:0000318"/>
    <property type="project" value="GO_Central"/>
</dbReference>
<gene>
    <name evidence="10" type="ORF">KFL_000580100</name>
</gene>
<dbReference type="GO" id="GO:0012505">
    <property type="term" value="C:endomembrane system"/>
    <property type="evidence" value="ECO:0000318"/>
    <property type="project" value="GO_Central"/>
</dbReference>
<evidence type="ECO:0000256" key="6">
    <source>
        <dbReference type="ARBA" id="ARBA00023004"/>
    </source>
</evidence>
<dbReference type="Gene3D" id="3.10.120.10">
    <property type="entry name" value="Cytochrome b5-like heme/steroid binding domain"/>
    <property type="match status" value="1"/>
</dbReference>
<dbReference type="Pfam" id="PF00173">
    <property type="entry name" value="Cyt-b5"/>
    <property type="match status" value="1"/>
</dbReference>
<keyword evidence="4" id="KW-0479">Metal-binding</keyword>
<accession>A0A1Y1HVR8</accession>
<dbReference type="OrthoDB" id="547796at2759"/>
<evidence type="ECO:0000313" key="10">
    <source>
        <dbReference type="EMBL" id="GAQ80616.1"/>
    </source>
</evidence>
<dbReference type="OMA" id="WELQFRE"/>
<keyword evidence="2" id="KW-0349">Heme</keyword>
<dbReference type="GO" id="GO:0016020">
    <property type="term" value="C:membrane"/>
    <property type="evidence" value="ECO:0000318"/>
    <property type="project" value="GO_Central"/>
</dbReference>
<keyword evidence="8" id="KW-0812">Transmembrane</keyword>
<dbReference type="SUPFAM" id="SSF55856">
    <property type="entry name" value="Cytochrome b5-like heme/steroid binding domain"/>
    <property type="match status" value="1"/>
</dbReference>
<evidence type="ECO:0000256" key="3">
    <source>
        <dbReference type="ARBA" id="ARBA00022665"/>
    </source>
</evidence>
<evidence type="ECO:0000256" key="2">
    <source>
        <dbReference type="ARBA" id="ARBA00022617"/>
    </source>
</evidence>
<keyword evidence="11" id="KW-1185">Reference proteome</keyword>
<dbReference type="GO" id="GO:0005496">
    <property type="term" value="F:steroid binding"/>
    <property type="evidence" value="ECO:0007669"/>
    <property type="project" value="UniProtKB-KW"/>
</dbReference>
<evidence type="ECO:0000313" key="11">
    <source>
        <dbReference type="Proteomes" id="UP000054558"/>
    </source>
</evidence>
<dbReference type="SMART" id="SM01117">
    <property type="entry name" value="Cyt-b5"/>
    <property type="match status" value="1"/>
</dbReference>
<sequence>MAELEAPKSKGVLESPLGTFIAVALLLLSVYFRFIRKPGGRRQAMAEKEPEPVIESIEVGEITAFELEQYDGRDPTKPLMMAIKGNIYDVTKGKDFYGPPDGPYCAFAGRDASRALAKMSFKPEDINGDLEGLTLAEIDVLNDWEAKFDFKYKKVGKIIVAAS</sequence>
<evidence type="ECO:0000256" key="8">
    <source>
        <dbReference type="SAM" id="Phobius"/>
    </source>
</evidence>
<name>A0A1Y1HVR8_KLENI</name>
<evidence type="ECO:0000256" key="4">
    <source>
        <dbReference type="ARBA" id="ARBA00022723"/>
    </source>
</evidence>
<dbReference type="STRING" id="105231.A0A1Y1HVR8"/>
<evidence type="ECO:0000256" key="7">
    <source>
        <dbReference type="ARBA" id="ARBA00038357"/>
    </source>
</evidence>
<proteinExistence type="inferred from homology"/>
<dbReference type="PANTHER" id="PTHR10281">
    <property type="entry name" value="MEMBRANE-ASSOCIATED PROGESTERONE RECEPTOR COMPONENT-RELATED"/>
    <property type="match status" value="1"/>
</dbReference>
<dbReference type="EMBL" id="DF237007">
    <property type="protein sequence ID" value="GAQ80616.1"/>
    <property type="molecule type" value="Genomic_DNA"/>
</dbReference>
<dbReference type="PANTHER" id="PTHR10281:SF72">
    <property type="entry name" value="NEUDESIN"/>
    <property type="match status" value="1"/>
</dbReference>
<keyword evidence="6" id="KW-0408">Iron</keyword>
<evidence type="ECO:0000256" key="5">
    <source>
        <dbReference type="ARBA" id="ARBA00022824"/>
    </source>
</evidence>
<dbReference type="GO" id="GO:0046872">
    <property type="term" value="F:metal ion binding"/>
    <property type="evidence" value="ECO:0007669"/>
    <property type="project" value="UniProtKB-KW"/>
</dbReference>
<dbReference type="InterPro" id="IPR036400">
    <property type="entry name" value="Cyt_B5-like_heme/steroid_sf"/>
</dbReference>
<dbReference type="FunFam" id="3.10.120.10:FF:000003">
    <property type="entry name" value="membrane-associated progesterone receptor component 1"/>
    <property type="match status" value="1"/>
</dbReference>
<dbReference type="InterPro" id="IPR050577">
    <property type="entry name" value="MAPR/NEUFC/NENF-like"/>
</dbReference>
<dbReference type="Proteomes" id="UP000054558">
    <property type="component" value="Unassembled WGS sequence"/>
</dbReference>
<evidence type="ECO:0000256" key="1">
    <source>
        <dbReference type="ARBA" id="ARBA00004240"/>
    </source>
</evidence>
<dbReference type="InterPro" id="IPR001199">
    <property type="entry name" value="Cyt_B5-like_heme/steroid-bd"/>
</dbReference>
<comment type="subcellular location">
    <subcellularLocation>
        <location evidence="1">Endoplasmic reticulum</location>
    </subcellularLocation>
</comment>
<keyword evidence="8" id="KW-0472">Membrane</keyword>
<reference evidence="10 11" key="1">
    <citation type="journal article" date="2014" name="Nat. Commun.">
        <title>Klebsormidium flaccidum genome reveals primary factors for plant terrestrial adaptation.</title>
        <authorList>
            <person name="Hori K."/>
            <person name="Maruyama F."/>
            <person name="Fujisawa T."/>
            <person name="Togashi T."/>
            <person name="Yamamoto N."/>
            <person name="Seo M."/>
            <person name="Sato S."/>
            <person name="Yamada T."/>
            <person name="Mori H."/>
            <person name="Tajima N."/>
            <person name="Moriyama T."/>
            <person name="Ikeuchi M."/>
            <person name="Watanabe M."/>
            <person name="Wada H."/>
            <person name="Kobayashi K."/>
            <person name="Saito M."/>
            <person name="Masuda T."/>
            <person name="Sasaki-Sekimoto Y."/>
            <person name="Mashiguchi K."/>
            <person name="Awai K."/>
            <person name="Shimojima M."/>
            <person name="Masuda S."/>
            <person name="Iwai M."/>
            <person name="Nobusawa T."/>
            <person name="Narise T."/>
            <person name="Kondo S."/>
            <person name="Saito H."/>
            <person name="Sato R."/>
            <person name="Murakawa M."/>
            <person name="Ihara Y."/>
            <person name="Oshima-Yamada Y."/>
            <person name="Ohtaka K."/>
            <person name="Satoh M."/>
            <person name="Sonobe K."/>
            <person name="Ishii M."/>
            <person name="Ohtani R."/>
            <person name="Kanamori-Sato M."/>
            <person name="Honoki R."/>
            <person name="Miyazaki D."/>
            <person name="Mochizuki H."/>
            <person name="Umetsu J."/>
            <person name="Higashi K."/>
            <person name="Shibata D."/>
            <person name="Kamiya Y."/>
            <person name="Sato N."/>
            <person name="Nakamura Y."/>
            <person name="Tabata S."/>
            <person name="Ida S."/>
            <person name="Kurokawa K."/>
            <person name="Ohta H."/>
        </authorList>
    </citation>
    <scope>NUCLEOTIDE SEQUENCE [LARGE SCALE GENOMIC DNA]</scope>
    <source>
        <strain evidence="10 11">NIES-2285</strain>
    </source>
</reference>
<keyword evidence="3" id="KW-0754">Steroid-binding</keyword>
<protein>
    <submittedName>
        <fullName evidence="10">Membrane steroid binding protein</fullName>
    </submittedName>
</protein>
<feature type="transmembrane region" description="Helical" evidence="8">
    <location>
        <begin position="17"/>
        <end position="35"/>
    </location>
</feature>